<evidence type="ECO:0000313" key="3">
    <source>
        <dbReference type="Proteomes" id="UP000326396"/>
    </source>
</evidence>
<feature type="compositionally biased region" description="Basic residues" evidence="1">
    <location>
        <begin position="54"/>
        <end position="63"/>
    </location>
</feature>
<name>A0A5N6PZJ5_9ASTR</name>
<proteinExistence type="predicted"/>
<sequence length="99" mass="10697">MQSSPDAILEWLQKEMGYRPLGPYIASNKASMPSSDAIAGAGVDGGGAETVAGRRNRGGRKKDKVAVVPSDRYRYLNLVMVGWIVDLVVETLSKEEEEG</sequence>
<protein>
    <submittedName>
        <fullName evidence="2">Uncharacterized protein</fullName>
    </submittedName>
</protein>
<dbReference type="Proteomes" id="UP000326396">
    <property type="component" value="Linkage Group LG1"/>
</dbReference>
<evidence type="ECO:0000256" key="1">
    <source>
        <dbReference type="SAM" id="MobiDB-lite"/>
    </source>
</evidence>
<dbReference type="EMBL" id="SZYD01000001">
    <property type="protein sequence ID" value="KAD7477692.1"/>
    <property type="molecule type" value="Genomic_DNA"/>
</dbReference>
<gene>
    <name evidence="2" type="ORF">E3N88_00828</name>
</gene>
<keyword evidence="3" id="KW-1185">Reference proteome</keyword>
<reference evidence="2 3" key="1">
    <citation type="submission" date="2019-05" db="EMBL/GenBank/DDBJ databases">
        <title>Mikania micrantha, genome provides insights into the molecular mechanism of rapid growth.</title>
        <authorList>
            <person name="Liu B."/>
        </authorList>
    </citation>
    <scope>NUCLEOTIDE SEQUENCE [LARGE SCALE GENOMIC DNA]</scope>
    <source>
        <strain evidence="2">NLD-2019</strain>
        <tissue evidence="2">Leaf</tissue>
    </source>
</reference>
<evidence type="ECO:0000313" key="2">
    <source>
        <dbReference type="EMBL" id="KAD7477692.1"/>
    </source>
</evidence>
<organism evidence="2 3">
    <name type="scientific">Mikania micrantha</name>
    <name type="common">bitter vine</name>
    <dbReference type="NCBI Taxonomy" id="192012"/>
    <lineage>
        <taxon>Eukaryota</taxon>
        <taxon>Viridiplantae</taxon>
        <taxon>Streptophyta</taxon>
        <taxon>Embryophyta</taxon>
        <taxon>Tracheophyta</taxon>
        <taxon>Spermatophyta</taxon>
        <taxon>Magnoliopsida</taxon>
        <taxon>eudicotyledons</taxon>
        <taxon>Gunneridae</taxon>
        <taxon>Pentapetalae</taxon>
        <taxon>asterids</taxon>
        <taxon>campanulids</taxon>
        <taxon>Asterales</taxon>
        <taxon>Asteraceae</taxon>
        <taxon>Asteroideae</taxon>
        <taxon>Heliantheae alliance</taxon>
        <taxon>Eupatorieae</taxon>
        <taxon>Mikania</taxon>
    </lineage>
</organism>
<accession>A0A5N6PZJ5</accession>
<dbReference type="AlphaFoldDB" id="A0A5N6PZJ5"/>
<feature type="region of interest" description="Disordered" evidence="1">
    <location>
        <begin position="41"/>
        <end position="63"/>
    </location>
</feature>
<comment type="caution">
    <text evidence="2">The sequence shown here is derived from an EMBL/GenBank/DDBJ whole genome shotgun (WGS) entry which is preliminary data.</text>
</comment>
<dbReference type="OrthoDB" id="1746887at2759"/>